<dbReference type="EMBL" id="JAFREP010000043">
    <property type="protein sequence ID" value="MBO1322824.1"/>
    <property type="molecule type" value="Genomic_DNA"/>
</dbReference>
<evidence type="ECO:0000313" key="3">
    <source>
        <dbReference type="Proteomes" id="UP000664417"/>
    </source>
</evidence>
<feature type="transmembrane region" description="Helical" evidence="1">
    <location>
        <begin position="32"/>
        <end position="52"/>
    </location>
</feature>
<name>A0A8J7QEK6_9BACT</name>
<keyword evidence="3" id="KW-1185">Reference proteome</keyword>
<keyword evidence="1" id="KW-1133">Transmembrane helix</keyword>
<reference evidence="2" key="1">
    <citation type="submission" date="2021-03" db="EMBL/GenBank/DDBJ databases">
        <authorList>
            <person name="Wang G."/>
        </authorList>
    </citation>
    <scope>NUCLEOTIDE SEQUENCE</scope>
    <source>
        <strain evidence="2">KCTC 12899</strain>
    </source>
</reference>
<dbReference type="InterPro" id="IPR011047">
    <property type="entry name" value="Quinoprotein_ADH-like_sf"/>
</dbReference>
<keyword evidence="1" id="KW-0812">Transmembrane</keyword>
<gene>
    <name evidence="2" type="ORF">J3U88_30435</name>
</gene>
<dbReference type="Proteomes" id="UP000664417">
    <property type="component" value="Unassembled WGS sequence"/>
</dbReference>
<dbReference type="InterPro" id="IPR015943">
    <property type="entry name" value="WD40/YVTN_repeat-like_dom_sf"/>
</dbReference>
<organism evidence="2 3">
    <name type="scientific">Acanthopleuribacter pedis</name>
    <dbReference type="NCBI Taxonomy" id="442870"/>
    <lineage>
        <taxon>Bacteria</taxon>
        <taxon>Pseudomonadati</taxon>
        <taxon>Acidobacteriota</taxon>
        <taxon>Holophagae</taxon>
        <taxon>Acanthopleuribacterales</taxon>
        <taxon>Acanthopleuribacteraceae</taxon>
        <taxon>Acanthopleuribacter</taxon>
    </lineage>
</organism>
<dbReference type="SUPFAM" id="SSF50998">
    <property type="entry name" value="Quinoprotein alcohol dehydrogenase-like"/>
    <property type="match status" value="1"/>
</dbReference>
<dbReference type="RefSeq" id="WP_207862795.1">
    <property type="nucleotide sequence ID" value="NZ_JAFREP010000043.1"/>
</dbReference>
<accession>A0A8J7QEK6</accession>
<protein>
    <submittedName>
        <fullName evidence="2">Uncharacterized protein</fullName>
    </submittedName>
</protein>
<dbReference type="Gene3D" id="2.130.10.10">
    <property type="entry name" value="YVTN repeat-like/Quinoprotein amine dehydrogenase"/>
    <property type="match status" value="1"/>
</dbReference>
<evidence type="ECO:0000256" key="1">
    <source>
        <dbReference type="SAM" id="Phobius"/>
    </source>
</evidence>
<keyword evidence="1" id="KW-0472">Membrane</keyword>
<proteinExistence type="predicted"/>
<comment type="caution">
    <text evidence="2">The sequence shown here is derived from an EMBL/GenBank/DDBJ whole genome shotgun (WGS) entry which is preliminary data.</text>
</comment>
<evidence type="ECO:0000313" key="2">
    <source>
        <dbReference type="EMBL" id="MBO1322824.1"/>
    </source>
</evidence>
<sequence length="2634" mass="297066">MSADPRDPRRQREAVHLQERDHAGWRERVDPIFLCLVLLAAVTLGAGLLLVVELGRTTLQHTDQPVTRVRDARLLDNVYKKGTGFQNAAYDAAGDQILVAASDGAMAAYHRGSGLWRELPPARTDQPQSLLALQADGGETALGDDGNRVWAFYRDGYLTRFQDDQWRPFTKASRFLNLAQEPVQQEDLAAAAQAPDGTWLALADNKGALGLYNQTTREWWPVPIDIQTQLSWAPIEVMTWWRDALWIGTRQGLIALRFPGRVNATLQEIEALSGEIKSLFVDDNDRLVALSHGSCAEQGNQCVRIHRFDEPEETPTTLLDTYDQPAGFGLNQLREVHQSGDDLFLAGESGLLQYNLAQHSRRLLEKSRINDSLMHHDGQTILFAGNAVLGRADAFGVNRWTVPGHLFYQLSQRPGGEVYAISDKGAVFEIQDDRPPIQVFSGEGSQLDPSRFFTAVTIDDYLLMVGTDGAMLHHLRERSYRDLPKSSRNAWLLEPSTRLHSSSGHLYALSSLGGEVFARTIPLQMVIDGNLRLPKTLSSVPAPVRRVRDWKGQGLGLIGGDGAAYLLTPSQTFAMTGAGPAPAALSGRRGRVYDVLSNNQSLLVSTQEGFHEYLYDRRAWRNLGEPPTRTAAVDLAHWGDQVLFRTDTNRLARINRFRPYLIGGPRLIDMGDDQLRDVLLDEQVLYLAGNAKVVAYDLQQRWVKTVWAQDGAEDQRIRALVGGEPLVLASGKAYLGDRRLFEDSVVAQLSYDGTSVWAVLQQETGRMLKGLHPNLGTTRCLFRHPYPHDGALRFDGVAELPNGHLAVLTERGLQFYNPYVRSWFRGKEPIMRRGGRLVTVGDHLLLVEQDEGRDGRGTLWHIPIRSIRASEACSDEPYTFQAFRHDGRGFTIDARGEQAAWVDARGNLQRWQRGSLTAASVEQATATPTTGPPRQALRAVFVGPKRENLIFATDDQVVRYHLPKRRMTQLELVFEEAAVTPYRINMQYDDLGQVWHLSLKDARDRLFRAEWDGAGDTLDFQPLVPAEGRRAWEARPPRALIAAQGRADSMWFFIGKETLYRFDPVDGRQLPPLTHHMKQPRLMQWGNRWALQDEADQRWSLLYRDQNAGEMLLPLPTGKQGLPVLDELDRVWTINDRGQVVRMEAVAGRLVEKEKLGGDAPVIDPTRVRSAWEWNELLLVVAGSASQVIDQVSRKTFSITKGDALDNLQWIQSERATLWVGTHQAILELDFGNVERGLQQRWLPGEAVHRDRAGRAWRHVQGAWQQAGAPRLPERRRVYPYHRGGAFEWTRGGSVRALEDTLGEKLPFDTEPLGLIGDTRGNWWFFDVQEAVLLRRERGQGGATLLQEQLRVPYPETLRLRTAYDIRSYQWSNPDQVTLTLADGREVAIRAFARDDRQIQVRAAAQTGPGRDGLQDVWPEMRGYLQTMPGGEQRFDPYVRFEKGRDGYLFAVRASGERLSLGERGTVQPNPLPNLDVTWLRYQVEADAFVVKTTDGERAFPAAQFLDPRRGLLATPSAILTDAGGALVGAFPSGTLRFPDGRLDFGQQAITLQPVAFRGAVQAYHHFFLDSEQTQMSVTANQAPLAHPLTYRFGPVTVVDDWRKQNIRFQAEALADPESIYRDGTFLWDRPPDHLTFDSEGRLLGISRLGLLEIDQLARFLPLPSGVSLDALRVTLESGGPPRLFAQNRWYSFQNGAWQITRGPEPDQDSRLWAKWLREHNGKAGRTEMGALQWRIDAAETAVRPLQNAVASRNSLIVLTKRQLIQYRTLPNNPPPIQHNLAFEADGTLLAVDDDQVVVSDGQSFFRWDPVANQLQQTAEPQDEETVLLEWKRLRFSRRDNRIIKELQVTDEGGSRRWLTYHFVNNRFPFDVVTGLAVHGKTLLVGTAAGLQHYEDTVTFPWEDVRRIWSPAAAEGTEQGVTRLGVDVARPNAMRVQFGTRAFQFTGDAAPRPIDPGDFVSIRADHPFWRWTRADGGRPQGRYRTGGGWSEPLRFTGGKAPHDQLQDMAFFDNRIFVLWRNGWVSQHLNQLAIDQATVAADLSAFAGDRLIVVPESRRFGSIDLAAGVYLRNKEGRLLRFNGRHWQAVDVPAIIAAMEQRESDQAVVHHPYLRLLRTPDGRRLQFEVRDQDGKWEALAWHQDGRLALDRWRRIFFEGEVPYALTEAGLVSVTIASDRHLQLNPADLEIARHAADGADLTAITDGGYPDGRFTVRLNERGDALYQMARPIENRRFGAFRPIQGADPFANRVMVRGEEPPWTWHVRNRQGGAPGEWHIDLPAFEVVLGNRGFQFDDIERLLPVPGGGFHVVSRGAGWFQIDGDDFHLKHWRRPAIKAFDPAKVTDLVTTWQEDRPTLAVTRDDGRRLFRDSGNQWQEVAALTALQAVSENRLFERNREGQLSIRARRQDRAMRRHLQDGRFSEDMALGLPLRVESDLFLPTAAGILATDATLGRGDIDPGPFPGLGEAGVPRVLLQHANRTLYLGEDGFYAIAAPHDKVLDLDPDYLRVATIVAVSQHGDRLLRFLRDSNERVHRDWVNLAGGALLTPETTPVLLGNLPWFRERPAQQQRLTKPVAIHFDAARLVWRNGDQDHPLYPLNDEQTHAVFTVNDSMYVLTNRQLLRLDLPRLWRQYQVD</sequence>